<sequence length="545" mass="61030">MPDLHHTLQGYDLSLLRLIAGLWGIDLEENDKRSAARRLSAALCDEALFWEMIESLPPEAREALDELVGRGGRMPRAAFSRRYGDVRPMGAAKRERERPDLNPASPAEVLWYRALIGQAFLTASSAEPQEYVYIPDEWLRWLQHEGTTSPTFMLPPASPTEAAHPRLATDAILDHACTLLAALRSGLPLPETLGEIPVATLTTLLSSAGLLDGDQRPRPEAIQGFLQAPRGEALRLLFRAWRTSRTFNELRMLSHLAFDGQWENDPVQARDALLNLLTSLPPTPTWWRIEDFVAAVREHSPDFQRPAGDYDSWFIRRAGSEEFLRGFAHWDEVDGALVRFILTGPLHWLGLLDLAAASPAPDAPAVAFRFSAWAGALLADQPPAGLAEENGQIMVRGDATLTLPPLTPRWLRYQIARFGEWLSADAQGYHYRLTPLSLQRARQQGLKVEHLLALLQKHAATPLPPMLVRALQRWERQGTSARIERVILLRVNHPEILAELRRGPAVRYLAEVLSPTLALVRPGQVDRLRRALAEQGYLTEVRIEG</sequence>
<evidence type="ECO:0000313" key="2">
    <source>
        <dbReference type="EMBL" id="MDT8898547.1"/>
    </source>
</evidence>
<accession>A0ABU3NR55</accession>
<gene>
    <name evidence="2" type="ORF">QYE77_09725</name>
</gene>
<keyword evidence="2" id="KW-0547">Nucleotide-binding</keyword>
<dbReference type="Proteomes" id="UP001254165">
    <property type="component" value="Unassembled WGS sequence"/>
</dbReference>
<evidence type="ECO:0000259" key="1">
    <source>
        <dbReference type="Pfam" id="PF13625"/>
    </source>
</evidence>
<evidence type="ECO:0000313" key="3">
    <source>
        <dbReference type="Proteomes" id="UP001254165"/>
    </source>
</evidence>
<feature type="domain" description="Helicase XPB/Ssl2 N-terminal" evidence="1">
    <location>
        <begin position="394"/>
        <end position="508"/>
    </location>
</feature>
<proteinExistence type="predicted"/>
<protein>
    <submittedName>
        <fullName evidence="2">Helicase-associated domain-containing protein</fullName>
    </submittedName>
</protein>
<dbReference type="GO" id="GO:0004386">
    <property type="term" value="F:helicase activity"/>
    <property type="evidence" value="ECO:0007669"/>
    <property type="project" value="UniProtKB-KW"/>
</dbReference>
<keyword evidence="3" id="KW-1185">Reference proteome</keyword>
<organism evidence="2 3">
    <name type="scientific">Thermanaerothrix solaris</name>
    <dbReference type="NCBI Taxonomy" id="3058434"/>
    <lineage>
        <taxon>Bacteria</taxon>
        <taxon>Bacillati</taxon>
        <taxon>Chloroflexota</taxon>
        <taxon>Anaerolineae</taxon>
        <taxon>Anaerolineales</taxon>
        <taxon>Anaerolineaceae</taxon>
        <taxon>Thermanaerothrix</taxon>
    </lineage>
</organism>
<dbReference type="RefSeq" id="WP_315625209.1">
    <property type="nucleotide sequence ID" value="NZ_JAUHMF010000002.1"/>
</dbReference>
<dbReference type="EMBL" id="JAUHMF010000002">
    <property type="protein sequence ID" value="MDT8898547.1"/>
    <property type="molecule type" value="Genomic_DNA"/>
</dbReference>
<keyword evidence="2" id="KW-0067">ATP-binding</keyword>
<keyword evidence="2" id="KW-0347">Helicase</keyword>
<keyword evidence="2" id="KW-0378">Hydrolase</keyword>
<dbReference type="InterPro" id="IPR032830">
    <property type="entry name" value="XPB/Ssl2_N"/>
</dbReference>
<name>A0ABU3NR55_9CHLR</name>
<comment type="caution">
    <text evidence="2">The sequence shown here is derived from an EMBL/GenBank/DDBJ whole genome shotgun (WGS) entry which is preliminary data.</text>
</comment>
<reference evidence="2 3" key="1">
    <citation type="submission" date="2023-07" db="EMBL/GenBank/DDBJ databases">
        <title>Novel species of Thermanaerothrix with wide hydrolytic capabilities.</title>
        <authorList>
            <person name="Zayulina K.S."/>
            <person name="Podosokorskaya O.A."/>
            <person name="Elcheninov A.G."/>
        </authorList>
    </citation>
    <scope>NUCLEOTIDE SEQUENCE [LARGE SCALE GENOMIC DNA]</scope>
    <source>
        <strain evidence="2 3">4228-RoL</strain>
    </source>
</reference>
<dbReference type="Pfam" id="PF13625">
    <property type="entry name" value="Helicase_C_3"/>
    <property type="match status" value="1"/>
</dbReference>